<keyword evidence="5" id="KW-0325">Glycoprotein</keyword>
<dbReference type="OrthoDB" id="6252479at2759"/>
<dbReference type="GO" id="GO:0005509">
    <property type="term" value="F:calcium ion binding"/>
    <property type="evidence" value="ECO:0007669"/>
    <property type="project" value="UniProtKB-UniRule"/>
</dbReference>
<dbReference type="InterPro" id="IPR050174">
    <property type="entry name" value="Protocadherin/Cadherin-CA"/>
</dbReference>
<evidence type="ECO:0000256" key="5">
    <source>
        <dbReference type="ARBA" id="ARBA00023180"/>
    </source>
</evidence>
<evidence type="ECO:0000256" key="4">
    <source>
        <dbReference type="ARBA" id="ARBA00023136"/>
    </source>
</evidence>
<dbReference type="Gene3D" id="2.60.40.60">
    <property type="entry name" value="Cadherins"/>
    <property type="match status" value="2"/>
</dbReference>
<dbReference type="PANTHER" id="PTHR24028">
    <property type="entry name" value="CADHERIN-87A"/>
    <property type="match status" value="1"/>
</dbReference>
<evidence type="ECO:0000259" key="7">
    <source>
        <dbReference type="PROSITE" id="PS50268"/>
    </source>
</evidence>
<dbReference type="InterPro" id="IPR002126">
    <property type="entry name" value="Cadherin-like_dom"/>
</dbReference>
<accession>V8N540</accession>
<sequence>MAQRKSQAPAEVLRLFRLNNHTGEIMLEGKIDYEKNHNYELNIKATDGGGLSAYCKVLFDIEDENDNYPEVTISSITNPLPENSPPETLLAVFSVKDEDSGHNARTTCNIDANLPFQLKPTKNNYYQLHPKSMLNPQIRNDCHDLPNQLEEREHISQ</sequence>
<keyword evidence="4" id="KW-0472">Membrane</keyword>
<evidence type="ECO:0000256" key="6">
    <source>
        <dbReference type="PROSITE-ProRule" id="PRU00043"/>
    </source>
</evidence>
<name>V8N540_OPHHA</name>
<dbReference type="CDD" id="cd11304">
    <property type="entry name" value="Cadherin_repeat"/>
    <property type="match status" value="2"/>
</dbReference>
<dbReference type="AlphaFoldDB" id="V8N540"/>
<dbReference type="Proteomes" id="UP000018936">
    <property type="component" value="Unassembled WGS sequence"/>
</dbReference>
<comment type="subcellular location">
    <subcellularLocation>
        <location evidence="1">Membrane</location>
        <topology evidence="1">Single-pass membrane protein</topology>
    </subcellularLocation>
</comment>
<feature type="non-terminal residue" evidence="8">
    <location>
        <position position="1"/>
    </location>
</feature>
<dbReference type="PRINTS" id="PR00205">
    <property type="entry name" value="CADHERIN"/>
</dbReference>
<evidence type="ECO:0000256" key="2">
    <source>
        <dbReference type="ARBA" id="ARBA00022692"/>
    </source>
</evidence>
<dbReference type="InterPro" id="IPR015919">
    <property type="entry name" value="Cadherin-like_sf"/>
</dbReference>
<evidence type="ECO:0000313" key="9">
    <source>
        <dbReference type="Proteomes" id="UP000018936"/>
    </source>
</evidence>
<dbReference type="PROSITE" id="PS50268">
    <property type="entry name" value="CADHERIN_2"/>
    <property type="match status" value="1"/>
</dbReference>
<dbReference type="Pfam" id="PF00028">
    <property type="entry name" value="Cadherin"/>
    <property type="match status" value="1"/>
</dbReference>
<keyword evidence="9" id="KW-1185">Reference proteome</keyword>
<reference evidence="8 9" key="1">
    <citation type="journal article" date="2013" name="Proc. Natl. Acad. Sci. U.S.A.">
        <title>The king cobra genome reveals dynamic gene evolution and adaptation in the snake venom system.</title>
        <authorList>
            <person name="Vonk F.J."/>
            <person name="Casewell N.R."/>
            <person name="Henkel C.V."/>
            <person name="Heimberg A.M."/>
            <person name="Jansen H.J."/>
            <person name="McCleary R.J."/>
            <person name="Kerkkamp H.M."/>
            <person name="Vos R.A."/>
            <person name="Guerreiro I."/>
            <person name="Calvete J.J."/>
            <person name="Wuster W."/>
            <person name="Woods A.E."/>
            <person name="Logan J.M."/>
            <person name="Harrison R.A."/>
            <person name="Castoe T.A."/>
            <person name="de Koning A.P."/>
            <person name="Pollock D.D."/>
            <person name="Yandell M."/>
            <person name="Calderon D."/>
            <person name="Renjifo C."/>
            <person name="Currier R.B."/>
            <person name="Salgado D."/>
            <person name="Pla D."/>
            <person name="Sanz L."/>
            <person name="Hyder A.S."/>
            <person name="Ribeiro J.M."/>
            <person name="Arntzen J.W."/>
            <person name="van den Thillart G.E."/>
            <person name="Boetzer M."/>
            <person name="Pirovano W."/>
            <person name="Dirks R.P."/>
            <person name="Spaink H.P."/>
            <person name="Duboule D."/>
            <person name="McGlinn E."/>
            <person name="Kini R.M."/>
            <person name="Richardson M.K."/>
        </authorList>
    </citation>
    <scope>NUCLEOTIDE SEQUENCE</scope>
    <source>
        <tissue evidence="8">Blood</tissue>
    </source>
</reference>
<dbReference type="GO" id="GO:0007156">
    <property type="term" value="P:homophilic cell adhesion via plasma membrane adhesion molecules"/>
    <property type="evidence" value="ECO:0007669"/>
    <property type="project" value="InterPro"/>
</dbReference>
<feature type="non-terminal residue" evidence="8">
    <location>
        <position position="157"/>
    </location>
</feature>
<keyword evidence="2" id="KW-0812">Transmembrane</keyword>
<organism evidence="8 9">
    <name type="scientific">Ophiophagus hannah</name>
    <name type="common">King cobra</name>
    <name type="synonym">Naja hannah</name>
    <dbReference type="NCBI Taxonomy" id="8665"/>
    <lineage>
        <taxon>Eukaryota</taxon>
        <taxon>Metazoa</taxon>
        <taxon>Chordata</taxon>
        <taxon>Craniata</taxon>
        <taxon>Vertebrata</taxon>
        <taxon>Euteleostomi</taxon>
        <taxon>Lepidosauria</taxon>
        <taxon>Squamata</taxon>
        <taxon>Bifurcata</taxon>
        <taxon>Unidentata</taxon>
        <taxon>Episquamata</taxon>
        <taxon>Toxicofera</taxon>
        <taxon>Serpentes</taxon>
        <taxon>Colubroidea</taxon>
        <taxon>Elapidae</taxon>
        <taxon>Elapinae</taxon>
        <taxon>Ophiophagus</taxon>
    </lineage>
</organism>
<evidence type="ECO:0000313" key="8">
    <source>
        <dbReference type="EMBL" id="ETE57250.1"/>
    </source>
</evidence>
<keyword evidence="6" id="KW-0106">Calcium</keyword>
<feature type="domain" description="Cadherin" evidence="7">
    <location>
        <begin position="16"/>
        <end position="71"/>
    </location>
</feature>
<dbReference type="SUPFAM" id="SSF49313">
    <property type="entry name" value="Cadherin-like"/>
    <property type="match status" value="2"/>
</dbReference>
<dbReference type="EMBL" id="AZIM01009088">
    <property type="protein sequence ID" value="ETE57250.1"/>
    <property type="molecule type" value="Genomic_DNA"/>
</dbReference>
<evidence type="ECO:0000256" key="3">
    <source>
        <dbReference type="ARBA" id="ARBA00022989"/>
    </source>
</evidence>
<keyword evidence="3" id="KW-1133">Transmembrane helix</keyword>
<gene>
    <name evidence="8" type="primary">PCDHB7</name>
    <name evidence="8" type="ORF">L345_17037</name>
</gene>
<dbReference type="PANTHER" id="PTHR24028:SF118">
    <property type="entry name" value="PROTOCADHERIN BETA-1"/>
    <property type="match status" value="1"/>
</dbReference>
<evidence type="ECO:0000256" key="1">
    <source>
        <dbReference type="ARBA" id="ARBA00004167"/>
    </source>
</evidence>
<comment type="caution">
    <text evidence="8">The sequence shown here is derived from an EMBL/GenBank/DDBJ whole genome shotgun (WGS) entry which is preliminary data.</text>
</comment>
<proteinExistence type="predicted"/>
<protein>
    <submittedName>
        <fullName evidence="8">Protocadherin beta-7</fullName>
    </submittedName>
</protein>
<dbReference type="SMART" id="SM00112">
    <property type="entry name" value="CA"/>
    <property type="match status" value="1"/>
</dbReference>
<dbReference type="GO" id="GO:0005886">
    <property type="term" value="C:plasma membrane"/>
    <property type="evidence" value="ECO:0007669"/>
    <property type="project" value="TreeGrafter"/>
</dbReference>